<dbReference type="PANTHER" id="PTHR11228">
    <property type="entry name" value="RADICAL SAM DOMAIN PROTEIN"/>
    <property type="match status" value="1"/>
</dbReference>
<dbReference type="HOGENOM" id="CLU_065546_0_0_7"/>
<dbReference type="STRING" id="316067.Geob_2412"/>
<keyword evidence="4" id="KW-0408">Iron</keyword>
<dbReference type="PANTHER" id="PTHR11228:SF7">
    <property type="entry name" value="PQQA PEPTIDE CYCLASE"/>
    <property type="match status" value="1"/>
</dbReference>
<reference evidence="7 8" key="1">
    <citation type="submission" date="2009-01" db="EMBL/GenBank/DDBJ databases">
        <title>Complete sequence of Geobacter sp. FRC-32.</title>
        <authorList>
            <consortium name="US DOE Joint Genome Institute"/>
            <person name="Lucas S."/>
            <person name="Copeland A."/>
            <person name="Lapidus A."/>
            <person name="Glavina del Rio T."/>
            <person name="Dalin E."/>
            <person name="Tice H."/>
            <person name="Bruce D."/>
            <person name="Goodwin L."/>
            <person name="Pitluck S."/>
            <person name="Saunders E."/>
            <person name="Brettin T."/>
            <person name="Detter J.C."/>
            <person name="Han C."/>
            <person name="Larimer F."/>
            <person name="Land M."/>
            <person name="Hauser L."/>
            <person name="Kyrpides N."/>
            <person name="Ovchinnikova G."/>
            <person name="Kostka J."/>
            <person name="Richardson P."/>
        </authorList>
    </citation>
    <scope>NUCLEOTIDE SEQUENCE [LARGE SCALE GENOMIC DNA]</scope>
    <source>
        <strain evidence="8">DSM 22248 / JCM 15807 / FRC-32</strain>
    </source>
</reference>
<dbReference type="SFLD" id="SFLDG01067">
    <property type="entry name" value="SPASM/twitch_domain_containing"/>
    <property type="match status" value="1"/>
</dbReference>
<dbReference type="Gene3D" id="3.20.20.70">
    <property type="entry name" value="Aldolase class I"/>
    <property type="match status" value="1"/>
</dbReference>
<evidence type="ECO:0000256" key="1">
    <source>
        <dbReference type="ARBA" id="ARBA00001966"/>
    </source>
</evidence>
<dbReference type="InterPro" id="IPR013785">
    <property type="entry name" value="Aldolase_TIM"/>
</dbReference>
<dbReference type="InterPro" id="IPR007197">
    <property type="entry name" value="rSAM"/>
</dbReference>
<dbReference type="Proteomes" id="UP000007721">
    <property type="component" value="Chromosome"/>
</dbReference>
<accession>B9LZY5</accession>
<dbReference type="GO" id="GO:0046872">
    <property type="term" value="F:metal ion binding"/>
    <property type="evidence" value="ECO:0007669"/>
    <property type="project" value="UniProtKB-KW"/>
</dbReference>
<protein>
    <submittedName>
        <fullName evidence="7">Radical SAM domain iron-sulfur cluster-binding oxidoreductase</fullName>
    </submittedName>
</protein>
<dbReference type="GO" id="GO:0003824">
    <property type="term" value="F:catalytic activity"/>
    <property type="evidence" value="ECO:0007669"/>
    <property type="project" value="InterPro"/>
</dbReference>
<organism evidence="7 8">
    <name type="scientific">Geotalea daltonii (strain DSM 22248 / JCM 15807 / FRC-32)</name>
    <name type="common">Geobacter daltonii</name>
    <dbReference type="NCBI Taxonomy" id="316067"/>
    <lineage>
        <taxon>Bacteria</taxon>
        <taxon>Pseudomonadati</taxon>
        <taxon>Thermodesulfobacteriota</taxon>
        <taxon>Desulfuromonadia</taxon>
        <taxon>Geobacterales</taxon>
        <taxon>Geobacteraceae</taxon>
        <taxon>Geotalea</taxon>
    </lineage>
</organism>
<dbReference type="SFLD" id="SFLDS00029">
    <property type="entry name" value="Radical_SAM"/>
    <property type="match status" value="1"/>
</dbReference>
<evidence type="ECO:0000259" key="6">
    <source>
        <dbReference type="PROSITE" id="PS51918"/>
    </source>
</evidence>
<dbReference type="CDD" id="cd01335">
    <property type="entry name" value="Radical_SAM"/>
    <property type="match status" value="1"/>
</dbReference>
<dbReference type="KEGG" id="geo:Geob_2412"/>
<proteinExistence type="predicted"/>
<evidence type="ECO:0000256" key="2">
    <source>
        <dbReference type="ARBA" id="ARBA00022691"/>
    </source>
</evidence>
<evidence type="ECO:0000313" key="8">
    <source>
        <dbReference type="Proteomes" id="UP000007721"/>
    </source>
</evidence>
<dbReference type="EMBL" id="CP001390">
    <property type="protein sequence ID" value="ACM20765.1"/>
    <property type="molecule type" value="Genomic_DNA"/>
</dbReference>
<evidence type="ECO:0000256" key="3">
    <source>
        <dbReference type="ARBA" id="ARBA00022723"/>
    </source>
</evidence>
<dbReference type="InterPro" id="IPR058240">
    <property type="entry name" value="rSAM_sf"/>
</dbReference>
<gene>
    <name evidence="7" type="ordered locus">Geob_2412</name>
</gene>
<dbReference type="RefSeq" id="WP_012647494.1">
    <property type="nucleotide sequence ID" value="NC_011979.1"/>
</dbReference>
<dbReference type="eggNOG" id="COG0535">
    <property type="taxonomic scope" value="Bacteria"/>
</dbReference>
<sequence>MKTTDLSQIPVDIMVTYRCNLNCNKCYAPKEGSEASLAEIKHVLDKLYIAGLRRVVLTGGEPTVREDVADIAQYAKKIGFAVYLSTNGLLLKQIWKEISPYLSWISISLDAPSAELDKIITGELGAQHFTQVVEFLRYYKEYDDLTAKVKLGTVVTKKNIDHVALLGKIMFEKFPLYTPDVWRFYQFSNFNDYNDNYSYIDSLSIPQDDFEGLMQNLKEYFPDVHISHATAAERDESYVFVKPDLTLAYSSKGDYVSLGDTKQMTADHIREAFHEINHLWDKCVSNRAIYS</sequence>
<feature type="domain" description="Radical SAM core" evidence="6">
    <location>
        <begin position="5"/>
        <end position="223"/>
    </location>
</feature>
<dbReference type="Pfam" id="PF04055">
    <property type="entry name" value="Radical_SAM"/>
    <property type="match status" value="1"/>
</dbReference>
<name>B9LZY5_GEODF</name>
<evidence type="ECO:0000313" key="7">
    <source>
        <dbReference type="EMBL" id="ACM20765.1"/>
    </source>
</evidence>
<dbReference type="InterPro" id="IPR050377">
    <property type="entry name" value="Radical_SAM_PqqE_MftC-like"/>
</dbReference>
<comment type="cofactor">
    <cofactor evidence="1">
        <name>[4Fe-4S] cluster</name>
        <dbReference type="ChEBI" id="CHEBI:49883"/>
    </cofactor>
</comment>
<dbReference type="PROSITE" id="PS51918">
    <property type="entry name" value="RADICAL_SAM"/>
    <property type="match status" value="1"/>
</dbReference>
<keyword evidence="8" id="KW-1185">Reference proteome</keyword>
<dbReference type="GO" id="GO:0051536">
    <property type="term" value="F:iron-sulfur cluster binding"/>
    <property type="evidence" value="ECO:0007669"/>
    <property type="project" value="UniProtKB-KW"/>
</dbReference>
<evidence type="ECO:0000256" key="5">
    <source>
        <dbReference type="ARBA" id="ARBA00023014"/>
    </source>
</evidence>
<keyword evidence="5" id="KW-0411">Iron-sulfur</keyword>
<keyword evidence="2" id="KW-0949">S-adenosyl-L-methionine</keyword>
<dbReference type="AlphaFoldDB" id="B9LZY5"/>
<evidence type="ECO:0000256" key="4">
    <source>
        <dbReference type="ARBA" id="ARBA00023004"/>
    </source>
</evidence>
<keyword evidence="3" id="KW-0479">Metal-binding</keyword>
<dbReference type="SUPFAM" id="SSF102114">
    <property type="entry name" value="Radical SAM enzymes"/>
    <property type="match status" value="1"/>
</dbReference>